<evidence type="ECO:0000313" key="3">
    <source>
        <dbReference type="Proteomes" id="UP000773614"/>
    </source>
</evidence>
<proteinExistence type="predicted"/>
<sequence>MAIARHYVEKVSSIEPDQETGIVKLTFAVEGKRGEEEVVQLVISAGKLQAVFQTVGETMQKTFAGGGRAGAHRPGGGGGRPAAGRPTGSAP</sequence>
<accession>A0A964T5T9</accession>
<protein>
    <submittedName>
        <fullName evidence="2">Uncharacterized protein</fullName>
    </submittedName>
</protein>
<keyword evidence="3" id="KW-1185">Reference proteome</keyword>
<feature type="compositionally biased region" description="Low complexity" evidence="1">
    <location>
        <begin position="82"/>
        <end position="91"/>
    </location>
</feature>
<name>A0A964T5T9_9HYPH</name>
<organism evidence="2 3">
    <name type="scientific">Propylenella binzhouense</name>
    <dbReference type="NCBI Taxonomy" id="2555902"/>
    <lineage>
        <taxon>Bacteria</taxon>
        <taxon>Pseudomonadati</taxon>
        <taxon>Pseudomonadota</taxon>
        <taxon>Alphaproteobacteria</taxon>
        <taxon>Hyphomicrobiales</taxon>
        <taxon>Propylenellaceae</taxon>
        <taxon>Propylenella</taxon>
    </lineage>
</organism>
<feature type="non-terminal residue" evidence="2">
    <location>
        <position position="91"/>
    </location>
</feature>
<dbReference type="EMBL" id="SPKJ01000055">
    <property type="protein sequence ID" value="MYZ48954.1"/>
    <property type="molecule type" value="Genomic_DNA"/>
</dbReference>
<feature type="compositionally biased region" description="Gly residues" evidence="1">
    <location>
        <begin position="64"/>
        <end position="81"/>
    </location>
</feature>
<reference evidence="2" key="1">
    <citation type="submission" date="2019-03" db="EMBL/GenBank/DDBJ databases">
        <title>Afifella sp. nov., isolated from activated sludge.</title>
        <authorList>
            <person name="Li Q."/>
            <person name="Liu Y."/>
        </authorList>
    </citation>
    <scope>NUCLEOTIDE SEQUENCE</scope>
    <source>
        <strain evidence="2">L72</strain>
    </source>
</reference>
<dbReference type="RefSeq" id="WP_205520892.1">
    <property type="nucleotide sequence ID" value="NZ_SPKJ01000055.1"/>
</dbReference>
<comment type="caution">
    <text evidence="2">The sequence shown here is derived from an EMBL/GenBank/DDBJ whole genome shotgun (WGS) entry which is preliminary data.</text>
</comment>
<feature type="region of interest" description="Disordered" evidence="1">
    <location>
        <begin position="63"/>
        <end position="91"/>
    </location>
</feature>
<evidence type="ECO:0000256" key="1">
    <source>
        <dbReference type="SAM" id="MobiDB-lite"/>
    </source>
</evidence>
<gene>
    <name evidence="2" type="ORF">E4O86_14660</name>
</gene>
<dbReference type="Proteomes" id="UP000773614">
    <property type="component" value="Unassembled WGS sequence"/>
</dbReference>
<dbReference type="AlphaFoldDB" id="A0A964T5T9"/>
<evidence type="ECO:0000313" key="2">
    <source>
        <dbReference type="EMBL" id="MYZ48954.1"/>
    </source>
</evidence>